<feature type="domain" description="DUF6565" evidence="2">
    <location>
        <begin position="208"/>
        <end position="262"/>
    </location>
</feature>
<sequence>MPCVKRAKIAAAAGGFLPTKLLTIMFKKTISTHALALLLLGGGIAFSQASCNRAERQETANETAAATNDAYNDFKSFVANTEARAENIGEMTEAEFNEETTQLKSDYDSRVAAAEADMATWDDNRKTEYEQLKTRYTTAYTRREEAYRNRGAVAMNTTTGGSSASGSSSMNTSSAAGTMGKYYKPSNPAANLTATNARQTYEDFVQMVKQNEDRYDINDWRNINAEWRALDQKYEQIKGDVSGSDKAEIAKEKVKYAAFKSYDKAETRVSQGADLATGNREEAAAKGSGVRLEQSARNAGSDAKEVGKDAAETGKDAGQGAKNVGQKVGGAVKGAYKEVKSEVKNTDND</sequence>
<proteinExistence type="predicted"/>
<dbReference type="Proteomes" id="UP000054223">
    <property type="component" value="Unassembled WGS sequence"/>
</dbReference>
<feature type="region of interest" description="Disordered" evidence="1">
    <location>
        <begin position="271"/>
        <end position="331"/>
    </location>
</feature>
<feature type="region of interest" description="Disordered" evidence="1">
    <location>
        <begin position="157"/>
        <end position="176"/>
    </location>
</feature>
<dbReference type="AlphaFoldDB" id="A0A9X0HK22"/>
<comment type="caution">
    <text evidence="3">The sequence shown here is derived from an EMBL/GenBank/DDBJ whole genome shotgun (WGS) entry which is preliminary data.</text>
</comment>
<evidence type="ECO:0000313" key="3">
    <source>
        <dbReference type="EMBL" id="KUG07384.1"/>
    </source>
</evidence>
<organism evidence="3 4">
    <name type="scientific">Solirubrum puertoriconensis</name>
    <dbReference type="NCBI Taxonomy" id="1751427"/>
    <lineage>
        <taxon>Bacteria</taxon>
        <taxon>Pseudomonadati</taxon>
        <taxon>Bacteroidota</taxon>
        <taxon>Cytophagia</taxon>
        <taxon>Cytophagales</taxon>
    </lineage>
</organism>
<reference evidence="3 4" key="1">
    <citation type="submission" date="2015-11" db="EMBL/GenBank/DDBJ databases">
        <title>Solirubrum puertoriconensis gen. nov. an environmental bacteria isolated in Puerto Rico.</title>
        <authorList>
            <person name="Cuebas-Irizarry M.F."/>
            <person name="Montalvo-Rodriguez R."/>
        </authorList>
    </citation>
    <scope>NUCLEOTIDE SEQUENCE [LARGE SCALE GENOMIC DNA]</scope>
    <source>
        <strain evidence="3 4">MC1A</strain>
    </source>
</reference>
<dbReference type="EMBL" id="LNAL01000007">
    <property type="protein sequence ID" value="KUG07384.1"/>
    <property type="molecule type" value="Genomic_DNA"/>
</dbReference>
<dbReference type="InterPro" id="IPR046695">
    <property type="entry name" value="DUF6565"/>
</dbReference>
<accession>A0A9X0HK22</accession>
<dbReference type="Pfam" id="PF20203">
    <property type="entry name" value="DUF6565"/>
    <property type="match status" value="1"/>
</dbReference>
<evidence type="ECO:0000256" key="1">
    <source>
        <dbReference type="SAM" id="MobiDB-lite"/>
    </source>
</evidence>
<feature type="compositionally biased region" description="Basic and acidic residues" evidence="1">
    <location>
        <begin position="302"/>
        <end position="315"/>
    </location>
</feature>
<evidence type="ECO:0000259" key="2">
    <source>
        <dbReference type="Pfam" id="PF20203"/>
    </source>
</evidence>
<gene>
    <name evidence="3" type="ORF">ASU33_13585</name>
</gene>
<evidence type="ECO:0000313" key="4">
    <source>
        <dbReference type="Proteomes" id="UP000054223"/>
    </source>
</evidence>
<name>A0A9X0HK22_SOLP1</name>
<keyword evidence="4" id="KW-1185">Reference proteome</keyword>
<protein>
    <recommendedName>
        <fullName evidence="2">DUF6565 domain-containing protein</fullName>
    </recommendedName>
</protein>